<dbReference type="EMBL" id="BORQ01000010">
    <property type="protein sequence ID" value="GIO34420.1"/>
    <property type="molecule type" value="Genomic_DNA"/>
</dbReference>
<proteinExistence type="predicted"/>
<name>A0A920CCC8_9BACL</name>
<keyword evidence="2" id="KW-1185">Reference proteome</keyword>
<dbReference type="AlphaFoldDB" id="A0A920CCC8"/>
<accession>A0A920CCC8</accession>
<dbReference type="RefSeq" id="WP_160043935.1">
    <property type="nucleotide sequence ID" value="NZ_BORQ01000010.1"/>
</dbReference>
<protein>
    <submittedName>
        <fullName evidence="1">Uncharacterized protein</fullName>
    </submittedName>
</protein>
<organism evidence="1 2">
    <name type="scientific">Paenibacillus albilobatus</name>
    <dbReference type="NCBI Taxonomy" id="2716884"/>
    <lineage>
        <taxon>Bacteria</taxon>
        <taxon>Bacillati</taxon>
        <taxon>Bacillota</taxon>
        <taxon>Bacilli</taxon>
        <taxon>Bacillales</taxon>
        <taxon>Paenibacillaceae</taxon>
        <taxon>Paenibacillus</taxon>
    </lineage>
</organism>
<gene>
    <name evidence="1" type="ORF">J2TS6_55610</name>
</gene>
<sequence length="262" mass="29739">MKRLLFIAAYVCTICVLSGCDGFYQAIEKDTVMVKHIAKDSDAKLVEYNGMLSQETVTRLSINAVNKFYHLKLTSDQVRIGIYSMSQKELENLLAMMEGNYKNYENFKAAGEREKKALKRIGKRITQFTDGLTFVSLQGKTDQSGFEVLMNPKDGKVESIMQRGAEYFNDATGSDMNSKMIPKGLSGEEMVHKAEKYLAQIEGTAASAYQLDYQYSYGTTQELYYRTKEPDVGELRLVIDTNAGEFIGFDKDNLSEMWFYNN</sequence>
<evidence type="ECO:0000313" key="2">
    <source>
        <dbReference type="Proteomes" id="UP000679779"/>
    </source>
</evidence>
<dbReference type="PROSITE" id="PS51257">
    <property type="entry name" value="PROKAR_LIPOPROTEIN"/>
    <property type="match status" value="1"/>
</dbReference>
<evidence type="ECO:0000313" key="1">
    <source>
        <dbReference type="EMBL" id="GIO34420.1"/>
    </source>
</evidence>
<dbReference type="Proteomes" id="UP000679779">
    <property type="component" value="Unassembled WGS sequence"/>
</dbReference>
<comment type="caution">
    <text evidence="1">The sequence shown here is derived from an EMBL/GenBank/DDBJ whole genome shotgun (WGS) entry which is preliminary data.</text>
</comment>
<reference evidence="1" key="1">
    <citation type="submission" date="2021-03" db="EMBL/GenBank/DDBJ databases">
        <title>Antimicrobial resistance genes in bacteria isolated from Japanese honey, and their potential for conferring macrolide and lincosamide resistance in the American foulbrood pathogen Paenibacillus larvae.</title>
        <authorList>
            <person name="Okamoto M."/>
            <person name="Kumagai M."/>
            <person name="Kanamori H."/>
            <person name="Takamatsu D."/>
        </authorList>
    </citation>
    <scope>NUCLEOTIDE SEQUENCE</scope>
    <source>
        <strain evidence="1">J2TS6</strain>
    </source>
</reference>